<dbReference type="PANTHER" id="PTHR34584">
    <property type="entry name" value="NA(+)/H(+) ANTIPORTER SUBUNIT E1"/>
    <property type="match status" value="1"/>
</dbReference>
<dbReference type="InterPro" id="IPR002758">
    <property type="entry name" value="Cation_antiport_E"/>
</dbReference>
<proteinExistence type="inferred from homology"/>
<evidence type="ECO:0000256" key="4">
    <source>
        <dbReference type="ARBA" id="ARBA00022692"/>
    </source>
</evidence>
<dbReference type="Proteomes" id="UP000220922">
    <property type="component" value="Unassembled WGS sequence"/>
</dbReference>
<dbReference type="AlphaFoldDB" id="A0A2H3KUY2"/>
<keyword evidence="6 7" id="KW-0472">Membrane</keyword>
<dbReference type="PANTHER" id="PTHR34584:SF1">
    <property type="entry name" value="NA(+)_H(+) ANTIPORTER SUBUNIT E1"/>
    <property type="match status" value="1"/>
</dbReference>
<evidence type="ECO:0000256" key="6">
    <source>
        <dbReference type="ARBA" id="ARBA00023136"/>
    </source>
</evidence>
<comment type="similarity">
    <text evidence="2">Belongs to the CPA3 antiporters (TC 2.A.63) subunit E family.</text>
</comment>
<dbReference type="EMBL" id="LYXE01000080">
    <property type="protein sequence ID" value="PDV99150.1"/>
    <property type="molecule type" value="Genomic_DNA"/>
</dbReference>
<keyword evidence="3" id="KW-1003">Cell membrane</keyword>
<accession>A0A2H3KUY2</accession>
<evidence type="ECO:0000256" key="5">
    <source>
        <dbReference type="ARBA" id="ARBA00022989"/>
    </source>
</evidence>
<comment type="subcellular location">
    <subcellularLocation>
        <location evidence="1">Cell membrane</location>
        <topology evidence="1">Multi-pass membrane protein</topology>
    </subcellularLocation>
</comment>
<keyword evidence="9" id="KW-1185">Reference proteome</keyword>
<name>A0A2H3KUY2_9CHLR</name>
<evidence type="ECO:0000256" key="1">
    <source>
        <dbReference type="ARBA" id="ARBA00004651"/>
    </source>
</evidence>
<organism evidence="8 9">
    <name type="scientific">Candidatus Chloroploca asiatica</name>
    <dbReference type="NCBI Taxonomy" id="1506545"/>
    <lineage>
        <taxon>Bacteria</taxon>
        <taxon>Bacillati</taxon>
        <taxon>Chloroflexota</taxon>
        <taxon>Chloroflexia</taxon>
        <taxon>Chloroflexales</taxon>
        <taxon>Chloroflexineae</taxon>
        <taxon>Oscillochloridaceae</taxon>
        <taxon>Candidatus Chloroploca</taxon>
    </lineage>
</organism>
<evidence type="ECO:0000256" key="2">
    <source>
        <dbReference type="ARBA" id="ARBA00006228"/>
    </source>
</evidence>
<evidence type="ECO:0000256" key="7">
    <source>
        <dbReference type="SAM" id="Phobius"/>
    </source>
</evidence>
<sequence length="169" mass="19375">MLVLNFVFALIWMALKEEFSFIDFIVGFGLGFAIIALSQKVLQDQIIRTSQLRSEDSYTSYPERTMKTFSLMVFMFWSIIKANIEVARLIISPRLNIQPGILAIPLDVQSEIGITLLSNLITLTPGTVSLDISHDRKTLYVHFMDIADPDAARREIKENFERRVMDLFP</sequence>
<dbReference type="GO" id="GO:0005886">
    <property type="term" value="C:plasma membrane"/>
    <property type="evidence" value="ECO:0007669"/>
    <property type="project" value="UniProtKB-SubCell"/>
</dbReference>
<gene>
    <name evidence="8" type="ORF">A9Q02_13115</name>
</gene>
<comment type="caution">
    <text evidence="8">The sequence shown here is derived from an EMBL/GenBank/DDBJ whole genome shotgun (WGS) entry which is preliminary data.</text>
</comment>
<evidence type="ECO:0000313" key="9">
    <source>
        <dbReference type="Proteomes" id="UP000220922"/>
    </source>
</evidence>
<dbReference type="OrthoDB" id="9800498at2"/>
<evidence type="ECO:0000256" key="3">
    <source>
        <dbReference type="ARBA" id="ARBA00022475"/>
    </source>
</evidence>
<dbReference type="GO" id="GO:0008324">
    <property type="term" value="F:monoatomic cation transmembrane transporter activity"/>
    <property type="evidence" value="ECO:0007669"/>
    <property type="project" value="InterPro"/>
</dbReference>
<protein>
    <submittedName>
        <fullName evidence="8">Cation transporter</fullName>
    </submittedName>
</protein>
<keyword evidence="5 7" id="KW-1133">Transmembrane helix</keyword>
<dbReference type="PIRSF" id="PIRSF019239">
    <property type="entry name" value="MrpE"/>
    <property type="match status" value="1"/>
</dbReference>
<dbReference type="Pfam" id="PF01899">
    <property type="entry name" value="MNHE"/>
    <property type="match status" value="1"/>
</dbReference>
<dbReference type="RefSeq" id="WP_097652268.1">
    <property type="nucleotide sequence ID" value="NZ_LYXE01000080.1"/>
</dbReference>
<evidence type="ECO:0000313" key="8">
    <source>
        <dbReference type="EMBL" id="PDV99150.1"/>
    </source>
</evidence>
<keyword evidence="4 7" id="KW-0812">Transmembrane</keyword>
<feature type="transmembrane region" description="Helical" evidence="7">
    <location>
        <begin position="20"/>
        <end position="38"/>
    </location>
</feature>
<reference evidence="8 9" key="1">
    <citation type="submission" date="2016-05" db="EMBL/GenBank/DDBJ databases">
        <authorList>
            <person name="Lavstsen T."/>
            <person name="Jespersen J.S."/>
        </authorList>
    </citation>
    <scope>NUCLEOTIDE SEQUENCE [LARGE SCALE GENOMIC DNA]</scope>
    <source>
        <strain evidence="8 9">B7-9</strain>
    </source>
</reference>